<organism evidence="1 2">
    <name type="scientific">Zonotrichia albicollis</name>
    <name type="common">White-throated sparrow</name>
    <name type="synonym">Fringilla albicollis</name>
    <dbReference type="NCBI Taxonomy" id="44394"/>
    <lineage>
        <taxon>Eukaryota</taxon>
        <taxon>Metazoa</taxon>
        <taxon>Chordata</taxon>
        <taxon>Craniata</taxon>
        <taxon>Vertebrata</taxon>
        <taxon>Euteleostomi</taxon>
        <taxon>Archelosauria</taxon>
        <taxon>Archosauria</taxon>
        <taxon>Dinosauria</taxon>
        <taxon>Saurischia</taxon>
        <taxon>Theropoda</taxon>
        <taxon>Coelurosauria</taxon>
        <taxon>Aves</taxon>
        <taxon>Neognathae</taxon>
        <taxon>Neoaves</taxon>
        <taxon>Telluraves</taxon>
        <taxon>Australaves</taxon>
        <taxon>Passeriformes</taxon>
        <taxon>Passerellidae</taxon>
        <taxon>Zonotrichia</taxon>
    </lineage>
</organism>
<dbReference type="AlphaFoldDB" id="A0A8D2N1S0"/>
<protein>
    <submittedName>
        <fullName evidence="1">Uncharacterized protein</fullName>
    </submittedName>
</protein>
<dbReference type="InterPro" id="IPR036249">
    <property type="entry name" value="Thioredoxin-like_sf"/>
</dbReference>
<evidence type="ECO:0000313" key="2">
    <source>
        <dbReference type="Proteomes" id="UP000694413"/>
    </source>
</evidence>
<dbReference type="Gene3D" id="3.40.30.10">
    <property type="entry name" value="Glutaredoxin"/>
    <property type="match status" value="1"/>
</dbReference>
<keyword evidence="2" id="KW-1185">Reference proteome</keyword>
<reference evidence="1" key="1">
    <citation type="submission" date="2025-08" db="UniProtKB">
        <authorList>
            <consortium name="Ensembl"/>
        </authorList>
    </citation>
    <scope>IDENTIFICATION</scope>
</reference>
<accession>A0A8D2N1S0</accession>
<reference evidence="1" key="2">
    <citation type="submission" date="2025-09" db="UniProtKB">
        <authorList>
            <consortium name="Ensembl"/>
        </authorList>
    </citation>
    <scope>IDENTIFICATION</scope>
</reference>
<name>A0A8D2N1S0_ZONAL</name>
<sequence>MGLEASPGQGWVGGSSAAAISSAAASASPASPASVSASPASLPEEGTKPSAVLGFTFINKFKLEKRIDIEEGEKTNLILWLGELWQCQAALSGLCPAQVQVIQAGGVGAFPRLLSLVVVHFWAPWAPQCAQMNEVMAALAREHSQVTFVQPPGVF</sequence>
<dbReference type="Proteomes" id="UP000694413">
    <property type="component" value="Unassembled WGS sequence"/>
</dbReference>
<evidence type="ECO:0000313" key="1">
    <source>
        <dbReference type="Ensembl" id="ENSZALP00000016115.1"/>
    </source>
</evidence>
<proteinExistence type="predicted"/>
<dbReference type="Ensembl" id="ENSZALT00000021593.1">
    <property type="protein sequence ID" value="ENSZALP00000016115.1"/>
    <property type="gene ID" value="ENSZALG00000013117.1"/>
</dbReference>
<dbReference type="SUPFAM" id="SSF52833">
    <property type="entry name" value="Thioredoxin-like"/>
    <property type="match status" value="1"/>
</dbReference>